<accession>A0A841MUT3</accession>
<reference evidence="1 2" key="1">
    <citation type="submission" date="2020-08" db="EMBL/GenBank/DDBJ databases">
        <title>Genomic Encyclopedia of Type Strains, Phase IV (KMG-IV): sequencing the most valuable type-strain genomes for metagenomic binning, comparative biology and taxonomic classification.</title>
        <authorList>
            <person name="Goeker M."/>
        </authorList>
    </citation>
    <scope>NUCLEOTIDE SEQUENCE [LARGE SCALE GENOMIC DNA]</scope>
    <source>
        <strain evidence="1 2">DSM 102044</strain>
    </source>
</reference>
<dbReference type="EMBL" id="JACIJO010000003">
    <property type="protein sequence ID" value="MBB6328364.1"/>
    <property type="molecule type" value="Genomic_DNA"/>
</dbReference>
<gene>
    <name evidence="1" type="ORF">FHS59_004007</name>
</gene>
<protein>
    <submittedName>
        <fullName evidence="1">Uncharacterized protein</fullName>
    </submittedName>
</protein>
<organism evidence="1 2">
    <name type="scientific">Algoriphagus iocasae</name>
    <dbReference type="NCBI Taxonomy" id="1836499"/>
    <lineage>
        <taxon>Bacteria</taxon>
        <taxon>Pseudomonadati</taxon>
        <taxon>Bacteroidota</taxon>
        <taxon>Cytophagia</taxon>
        <taxon>Cytophagales</taxon>
        <taxon>Cyclobacteriaceae</taxon>
        <taxon>Algoriphagus</taxon>
    </lineage>
</organism>
<sequence length="179" mass="21017">MVKSLLSFLLLFTIFSNFTGTYIVFKVQQAQVRRSIKRQIKSGIPEDELHYFELSQIEFDQLDWERPDIEFRHENEMFDIVRKEIVGDSIHLHCVNDKEETILFAQLDTLVLLEIEHESNQPNSPITKVVKALKLLYFNDYFDFKINPKTHLDPALALLMATKYLPVFKEVLTPPPNFS</sequence>
<keyword evidence="2" id="KW-1185">Reference proteome</keyword>
<evidence type="ECO:0000313" key="1">
    <source>
        <dbReference type="EMBL" id="MBB6328364.1"/>
    </source>
</evidence>
<evidence type="ECO:0000313" key="2">
    <source>
        <dbReference type="Proteomes" id="UP000588604"/>
    </source>
</evidence>
<proteinExistence type="predicted"/>
<dbReference type="Proteomes" id="UP000588604">
    <property type="component" value="Unassembled WGS sequence"/>
</dbReference>
<comment type="caution">
    <text evidence="1">The sequence shown here is derived from an EMBL/GenBank/DDBJ whole genome shotgun (WGS) entry which is preliminary data.</text>
</comment>
<name>A0A841MUT3_9BACT</name>
<dbReference type="AlphaFoldDB" id="A0A841MUT3"/>
<dbReference type="RefSeq" id="WP_184497299.1">
    <property type="nucleotide sequence ID" value="NZ_JACIJO010000003.1"/>
</dbReference>